<keyword evidence="1" id="KW-0235">DNA replication</keyword>
<dbReference type="GO" id="GO:0003887">
    <property type="term" value="F:DNA-directed DNA polymerase activity"/>
    <property type="evidence" value="ECO:0007669"/>
    <property type="project" value="InterPro"/>
</dbReference>
<sequence>MKHQYVTTSHAWLNIPDDVLGRYNFYDTLATARLSKVMPTVMRDNGTLAYWNAEVWPLVPAAIAMAQRGLPIDLEARQVYGDKLRVTLKECDEVVRKNAAEFGHATASSMNLNSPTQVADLLYNTLKFKVLKRTEGDDPSVDQEALTRLLRKLLVREQKYLPLLHALFHRSRLQTIDERYLDFDTTDGRVYPTVKMYSAKTGRYAYEHPPVQQWVPEIKHLVAASSGDVLISGDYSALEARIFSYLAGDSEIFEFMNQAMTSTGIPYKIYLEKGPGTFVSLIDSSPKTSASEP</sequence>
<dbReference type="InterPro" id="IPR043502">
    <property type="entry name" value="DNA/RNA_pol_sf"/>
</dbReference>
<dbReference type="InterPro" id="IPR001098">
    <property type="entry name" value="DNA-dir_DNA_pol_A_palm_dom"/>
</dbReference>
<feature type="domain" description="DNA-directed DNA polymerase family A palm" evidence="2">
    <location>
        <begin position="89"/>
        <end position="258"/>
    </location>
</feature>
<dbReference type="PANTHER" id="PTHR10133:SF27">
    <property type="entry name" value="DNA POLYMERASE NU"/>
    <property type="match status" value="1"/>
</dbReference>
<dbReference type="EMBL" id="LAZR01025761">
    <property type="protein sequence ID" value="KKL70883.1"/>
    <property type="molecule type" value="Genomic_DNA"/>
</dbReference>
<gene>
    <name evidence="3" type="ORF">LCGC14_2100460</name>
</gene>
<dbReference type="GO" id="GO:0003677">
    <property type="term" value="F:DNA binding"/>
    <property type="evidence" value="ECO:0007669"/>
    <property type="project" value="InterPro"/>
</dbReference>
<dbReference type="InterPro" id="IPR002298">
    <property type="entry name" value="DNA_polymerase_A"/>
</dbReference>
<dbReference type="Pfam" id="PF00476">
    <property type="entry name" value="DNA_pol_A"/>
    <property type="match status" value="1"/>
</dbReference>
<name>A0A0F9EA08_9ZZZZ</name>
<protein>
    <recommendedName>
        <fullName evidence="2">DNA-directed DNA polymerase family A palm domain-containing protein</fullName>
    </recommendedName>
</protein>
<evidence type="ECO:0000313" key="3">
    <source>
        <dbReference type="EMBL" id="KKL70883.1"/>
    </source>
</evidence>
<dbReference type="Gene3D" id="1.10.150.20">
    <property type="entry name" value="5' to 3' exonuclease, C-terminal subdomain"/>
    <property type="match status" value="1"/>
</dbReference>
<evidence type="ECO:0000259" key="2">
    <source>
        <dbReference type="Pfam" id="PF00476"/>
    </source>
</evidence>
<dbReference type="AlphaFoldDB" id="A0A0F9EA08"/>
<evidence type="ECO:0000256" key="1">
    <source>
        <dbReference type="ARBA" id="ARBA00022705"/>
    </source>
</evidence>
<comment type="caution">
    <text evidence="3">The sequence shown here is derived from an EMBL/GenBank/DDBJ whole genome shotgun (WGS) entry which is preliminary data.</text>
</comment>
<organism evidence="3">
    <name type="scientific">marine sediment metagenome</name>
    <dbReference type="NCBI Taxonomy" id="412755"/>
    <lineage>
        <taxon>unclassified sequences</taxon>
        <taxon>metagenomes</taxon>
        <taxon>ecological metagenomes</taxon>
    </lineage>
</organism>
<proteinExistence type="predicted"/>
<reference evidence="3" key="1">
    <citation type="journal article" date="2015" name="Nature">
        <title>Complex archaea that bridge the gap between prokaryotes and eukaryotes.</title>
        <authorList>
            <person name="Spang A."/>
            <person name="Saw J.H."/>
            <person name="Jorgensen S.L."/>
            <person name="Zaremba-Niedzwiedzka K."/>
            <person name="Martijn J."/>
            <person name="Lind A.E."/>
            <person name="van Eijk R."/>
            <person name="Schleper C."/>
            <person name="Guy L."/>
            <person name="Ettema T.J."/>
        </authorList>
    </citation>
    <scope>NUCLEOTIDE SEQUENCE</scope>
</reference>
<accession>A0A0F9EA08</accession>
<dbReference type="GO" id="GO:0006302">
    <property type="term" value="P:double-strand break repair"/>
    <property type="evidence" value="ECO:0007669"/>
    <property type="project" value="TreeGrafter"/>
</dbReference>
<dbReference type="SUPFAM" id="SSF56672">
    <property type="entry name" value="DNA/RNA polymerases"/>
    <property type="match status" value="1"/>
</dbReference>
<dbReference type="PANTHER" id="PTHR10133">
    <property type="entry name" value="DNA POLYMERASE I"/>
    <property type="match status" value="1"/>
</dbReference>
<dbReference type="GO" id="GO:0006261">
    <property type="term" value="P:DNA-templated DNA replication"/>
    <property type="evidence" value="ECO:0007669"/>
    <property type="project" value="InterPro"/>
</dbReference>
<dbReference type="Gene3D" id="1.20.1060.10">
    <property type="entry name" value="Taq DNA Polymerase, Chain T, domain 4"/>
    <property type="match status" value="1"/>
</dbReference>
<dbReference type="Gene3D" id="3.30.70.370">
    <property type="match status" value="1"/>
</dbReference>